<dbReference type="PANTHER" id="PTHR46686:SF4">
    <property type="entry name" value="GLYCOSYLTRANSFERASE FAMILY 4 PROTEIN"/>
    <property type="match status" value="1"/>
</dbReference>
<evidence type="ECO:0000313" key="2">
    <source>
        <dbReference type="EMBL" id="KAJ4979407.1"/>
    </source>
</evidence>
<protein>
    <recommendedName>
        <fullName evidence="1">Glycosyltransferase subfamily 4-like N-terminal domain-containing protein</fullName>
    </recommendedName>
</protein>
<accession>A0A9Q0R1C9</accession>
<dbReference type="EMBL" id="JAMYWD010000002">
    <property type="protein sequence ID" value="KAJ4979407.1"/>
    <property type="molecule type" value="Genomic_DNA"/>
</dbReference>
<keyword evidence="3" id="KW-1185">Reference proteome</keyword>
<organism evidence="2 3">
    <name type="scientific">Protea cynaroides</name>
    <dbReference type="NCBI Taxonomy" id="273540"/>
    <lineage>
        <taxon>Eukaryota</taxon>
        <taxon>Viridiplantae</taxon>
        <taxon>Streptophyta</taxon>
        <taxon>Embryophyta</taxon>
        <taxon>Tracheophyta</taxon>
        <taxon>Spermatophyta</taxon>
        <taxon>Magnoliopsida</taxon>
        <taxon>Proteales</taxon>
        <taxon>Proteaceae</taxon>
        <taxon>Protea</taxon>
    </lineage>
</organism>
<dbReference type="Gene3D" id="3.40.50.2000">
    <property type="entry name" value="Glycogen Phosphorylase B"/>
    <property type="match status" value="2"/>
</dbReference>
<sequence length="494" mass="55612">MTNGRLSIIFSFRRFCCFLFLLSAISSISFLCWSSCSHSCYLQNLFMPLEKNVPIDLLHFPTAWNHLSFSSNPPPKLLKIAVFVKKWPHRNLAGGLERHALTLHLALAKRGHEIHIFTSSSSNSSFPSYPHMNMNFHPSKPTAAGYLDQALIWKQFLIQNTTVKPFDVVHTESVGLMHTRARNICNLAVSWHGIAYETIHSDIIQELVRSPEQPQAVALTERAIKVVEEVKFFPRYSHHVATSDHAGDILRRIYMIPEERVHVILNGVDEEIFKPDTASGKDFRRKIGIPHSGALVLGMAGRLVKDKGHPIMFEALKQMFMEDVTLQKRIFVLVAGHGPWGDRYRDLGPNVLVLGALEQTQLARFYNALDIFVNPTLRAQGLDHTLLEAMLSGKPVMATRLASITGSVIISPEMGFTFSPTVNSLRKALYKVLGDGRGILEKKGEVARQRGSRLFAATKMAAAYERLFLCISSEKKERDNGHDYCRFPLPADQE</sequence>
<name>A0A9Q0R1C9_9MAGN</name>
<dbReference type="Proteomes" id="UP001141806">
    <property type="component" value="Unassembled WGS sequence"/>
</dbReference>
<dbReference type="CDD" id="cd03801">
    <property type="entry name" value="GT4_PimA-like"/>
    <property type="match status" value="1"/>
</dbReference>
<dbReference type="PANTHER" id="PTHR46686">
    <property type="entry name" value="GLYCOSYLTRANSFERASE"/>
    <property type="match status" value="1"/>
</dbReference>
<evidence type="ECO:0000259" key="1">
    <source>
        <dbReference type="Pfam" id="PF13439"/>
    </source>
</evidence>
<evidence type="ECO:0000313" key="3">
    <source>
        <dbReference type="Proteomes" id="UP001141806"/>
    </source>
</evidence>
<dbReference type="InterPro" id="IPR028098">
    <property type="entry name" value="Glyco_trans_4-like_N"/>
</dbReference>
<comment type="caution">
    <text evidence="2">The sequence shown here is derived from an EMBL/GenBank/DDBJ whole genome shotgun (WGS) entry which is preliminary data.</text>
</comment>
<dbReference type="Pfam" id="PF13439">
    <property type="entry name" value="Glyco_transf_4"/>
    <property type="match status" value="1"/>
</dbReference>
<reference evidence="2" key="1">
    <citation type="journal article" date="2023" name="Plant J.">
        <title>The genome of the king protea, Protea cynaroides.</title>
        <authorList>
            <person name="Chang J."/>
            <person name="Duong T.A."/>
            <person name="Schoeman C."/>
            <person name="Ma X."/>
            <person name="Roodt D."/>
            <person name="Barker N."/>
            <person name="Li Z."/>
            <person name="Van de Peer Y."/>
            <person name="Mizrachi E."/>
        </authorList>
    </citation>
    <scope>NUCLEOTIDE SEQUENCE</scope>
    <source>
        <tissue evidence="2">Young leaves</tissue>
    </source>
</reference>
<feature type="domain" description="Glycosyltransferase subfamily 4-like N-terminal" evidence="1">
    <location>
        <begin position="94"/>
        <end position="271"/>
    </location>
</feature>
<proteinExistence type="predicted"/>
<dbReference type="Pfam" id="PF13692">
    <property type="entry name" value="Glyco_trans_1_4"/>
    <property type="match status" value="1"/>
</dbReference>
<dbReference type="OrthoDB" id="734129at2759"/>
<gene>
    <name evidence="2" type="ORF">NE237_010187</name>
</gene>
<dbReference type="AlphaFoldDB" id="A0A9Q0R1C9"/>
<dbReference type="SUPFAM" id="SSF53756">
    <property type="entry name" value="UDP-Glycosyltransferase/glycogen phosphorylase"/>
    <property type="match status" value="1"/>
</dbReference>